<dbReference type="EMBL" id="ONZF01000003">
    <property type="protein sequence ID" value="SPJ23707.1"/>
    <property type="molecule type" value="Genomic_DNA"/>
</dbReference>
<keyword evidence="3" id="KW-0411">Iron-sulfur</keyword>
<dbReference type="Gene3D" id="3.80.30.30">
    <property type="match status" value="1"/>
</dbReference>
<dbReference type="PROSITE" id="PS51918">
    <property type="entry name" value="RADICAL_SAM"/>
    <property type="match status" value="1"/>
</dbReference>
<dbReference type="GO" id="GO:0003824">
    <property type="term" value="F:catalytic activity"/>
    <property type="evidence" value="ECO:0007669"/>
    <property type="project" value="InterPro"/>
</dbReference>
<dbReference type="SFLD" id="SFLDS00029">
    <property type="entry name" value="Radical_SAM"/>
    <property type="match status" value="1"/>
</dbReference>
<dbReference type="NCBIfam" id="NF033668">
    <property type="entry name" value="rSAM_PA0069"/>
    <property type="match status" value="1"/>
</dbReference>
<gene>
    <name evidence="5" type="ORF">PAA8504_01522</name>
</gene>
<dbReference type="InterPro" id="IPR040086">
    <property type="entry name" value="MJ0683-like"/>
</dbReference>
<sequence>MRRMGVSRVLIPFYIVAMPDLPPPHLRTRARGTELNPETRFDAHVREAVDDGWAPDEPRLAQTEVRDERIRAIIARNTSPDISFDRSINPYRGCEHGCVYCFARPSHGYLGMSPGLDFETKLIARPEAPAVLDRQLRAKGYRCDVIALGTNTDPYQPIERERRIMRGVLEVLQRFRHPLTIATKGAMVERDVDILAEMSGAGLARVGISVTTLDTCLARTMEPRVPSPARRLKAIETLAKAGVEVRVMVSPVVPGLTDHEIEGVLSAARNAGAVAASWIMLRLPYEVSGLFEDWLERHAPGRSAKVLSRLREMHGGALYSSEWGHRMRGEGLHAELIGRRFDLARRRLGFAEGLPPLRRELFAVPLGDDRQASLF</sequence>
<dbReference type="SFLD" id="SFLDG01084">
    <property type="entry name" value="Uncharacterised_Radical_SAM_Su"/>
    <property type="match status" value="1"/>
</dbReference>
<dbReference type="InterPro" id="IPR058240">
    <property type="entry name" value="rSAM_sf"/>
</dbReference>
<evidence type="ECO:0000259" key="4">
    <source>
        <dbReference type="PROSITE" id="PS51918"/>
    </source>
</evidence>
<dbReference type="Pfam" id="PF04055">
    <property type="entry name" value="Radical_SAM"/>
    <property type="match status" value="1"/>
</dbReference>
<feature type="domain" description="Radical SAM core" evidence="4">
    <location>
        <begin position="77"/>
        <end position="317"/>
    </location>
</feature>
<reference evidence="5 6" key="1">
    <citation type="submission" date="2018-03" db="EMBL/GenBank/DDBJ databases">
        <authorList>
            <person name="Keele B.F."/>
        </authorList>
    </citation>
    <scope>NUCLEOTIDE SEQUENCE [LARGE SCALE GENOMIC DNA]</scope>
    <source>
        <strain evidence="5 6">CECT 8504</strain>
    </source>
</reference>
<dbReference type="CDD" id="cd01335">
    <property type="entry name" value="Radical_SAM"/>
    <property type="match status" value="1"/>
</dbReference>
<keyword evidence="2" id="KW-0408">Iron</keyword>
<dbReference type="GO" id="GO:0051536">
    <property type="term" value="F:iron-sulfur cluster binding"/>
    <property type="evidence" value="ECO:0007669"/>
    <property type="project" value="UniProtKB-KW"/>
</dbReference>
<dbReference type="InterPro" id="IPR006638">
    <property type="entry name" value="Elp3/MiaA/NifB-like_rSAM"/>
</dbReference>
<dbReference type="AlphaFoldDB" id="A0A2R8BU57"/>
<accession>A0A2R8BU57</accession>
<keyword evidence="1" id="KW-0479">Metal-binding</keyword>
<dbReference type="SMART" id="SM00729">
    <property type="entry name" value="Elp3"/>
    <property type="match status" value="1"/>
</dbReference>
<dbReference type="Proteomes" id="UP000244912">
    <property type="component" value="Unassembled WGS sequence"/>
</dbReference>
<protein>
    <recommendedName>
        <fullName evidence="4">Radical SAM core domain-containing protein</fullName>
    </recommendedName>
</protein>
<evidence type="ECO:0000256" key="1">
    <source>
        <dbReference type="ARBA" id="ARBA00022723"/>
    </source>
</evidence>
<dbReference type="PANTHER" id="PTHR43432:SF3">
    <property type="entry name" value="SLR0285 PROTEIN"/>
    <property type="match status" value="1"/>
</dbReference>
<evidence type="ECO:0000256" key="3">
    <source>
        <dbReference type="ARBA" id="ARBA00023014"/>
    </source>
</evidence>
<evidence type="ECO:0000313" key="6">
    <source>
        <dbReference type="Proteomes" id="UP000244912"/>
    </source>
</evidence>
<dbReference type="InterPro" id="IPR007197">
    <property type="entry name" value="rSAM"/>
</dbReference>
<keyword evidence="6" id="KW-1185">Reference proteome</keyword>
<dbReference type="SUPFAM" id="SSF102114">
    <property type="entry name" value="Radical SAM enzymes"/>
    <property type="match status" value="1"/>
</dbReference>
<dbReference type="GO" id="GO:0046872">
    <property type="term" value="F:metal ion binding"/>
    <property type="evidence" value="ECO:0007669"/>
    <property type="project" value="UniProtKB-KW"/>
</dbReference>
<name>A0A2R8BU57_9RHOB</name>
<dbReference type="PANTHER" id="PTHR43432">
    <property type="entry name" value="SLR0285 PROTEIN"/>
    <property type="match status" value="1"/>
</dbReference>
<evidence type="ECO:0000256" key="2">
    <source>
        <dbReference type="ARBA" id="ARBA00023004"/>
    </source>
</evidence>
<evidence type="ECO:0000313" key="5">
    <source>
        <dbReference type="EMBL" id="SPJ23707.1"/>
    </source>
</evidence>
<organism evidence="5 6">
    <name type="scientific">Palleronia abyssalis</name>
    <dbReference type="NCBI Taxonomy" id="1501240"/>
    <lineage>
        <taxon>Bacteria</taxon>
        <taxon>Pseudomonadati</taxon>
        <taxon>Pseudomonadota</taxon>
        <taxon>Alphaproteobacteria</taxon>
        <taxon>Rhodobacterales</taxon>
        <taxon>Roseobacteraceae</taxon>
        <taxon>Palleronia</taxon>
    </lineage>
</organism>
<proteinExistence type="predicted"/>